<dbReference type="SUPFAM" id="SSF47616">
    <property type="entry name" value="GST C-terminal domain-like"/>
    <property type="match status" value="1"/>
</dbReference>
<reference evidence="4 5" key="1">
    <citation type="submission" date="2015-06" db="EMBL/GenBank/DDBJ databases">
        <title>Draft genome of the ant-associated black yeast Phialophora attae CBS 131958.</title>
        <authorList>
            <person name="Moreno L.F."/>
            <person name="Stielow B.J."/>
            <person name="de Hoog S."/>
            <person name="Vicente V.A."/>
            <person name="Weiss V.A."/>
            <person name="de Vries M."/>
            <person name="Cruz L.M."/>
            <person name="Souza E.M."/>
        </authorList>
    </citation>
    <scope>NUCLEOTIDE SEQUENCE [LARGE SCALE GENOMIC DNA]</scope>
    <source>
        <strain evidence="4 5">CBS 131958</strain>
    </source>
</reference>
<protein>
    <recommendedName>
        <fullName evidence="6">GST N-terminal domain-containing protein</fullName>
    </recommendedName>
</protein>
<dbReference type="PROSITE" id="PS50405">
    <property type="entry name" value="GST_CTER"/>
    <property type="match status" value="1"/>
</dbReference>
<comment type="caution">
    <text evidence="4">The sequence shown here is derived from an EMBL/GenBank/DDBJ whole genome shotgun (WGS) entry which is preliminary data.</text>
</comment>
<evidence type="ECO:0000259" key="3">
    <source>
        <dbReference type="PROSITE" id="PS50405"/>
    </source>
</evidence>
<dbReference type="InterPro" id="IPR004045">
    <property type="entry name" value="Glutathione_S-Trfase_N"/>
</dbReference>
<evidence type="ECO:0008006" key="6">
    <source>
        <dbReference type="Google" id="ProtNLM"/>
    </source>
</evidence>
<gene>
    <name evidence="4" type="ORF">AB675_8553</name>
</gene>
<dbReference type="RefSeq" id="XP_018004557.1">
    <property type="nucleotide sequence ID" value="XM_018149007.1"/>
</dbReference>
<feature type="domain" description="GST C-terminal" evidence="3">
    <location>
        <begin position="95"/>
        <end position="251"/>
    </location>
</feature>
<evidence type="ECO:0000313" key="4">
    <source>
        <dbReference type="EMBL" id="KPI44594.1"/>
    </source>
</evidence>
<dbReference type="InterPro" id="IPR036282">
    <property type="entry name" value="Glutathione-S-Trfase_C_sf"/>
</dbReference>
<dbReference type="Gene3D" id="3.40.30.110">
    <property type="match status" value="2"/>
</dbReference>
<dbReference type="AlphaFoldDB" id="A0A0N1P1Z1"/>
<feature type="domain" description="GST N-terminal" evidence="2">
    <location>
        <begin position="6"/>
        <end position="86"/>
    </location>
</feature>
<organism evidence="4 5">
    <name type="scientific">Cyphellophora attinorum</name>
    <dbReference type="NCBI Taxonomy" id="1664694"/>
    <lineage>
        <taxon>Eukaryota</taxon>
        <taxon>Fungi</taxon>
        <taxon>Dikarya</taxon>
        <taxon>Ascomycota</taxon>
        <taxon>Pezizomycotina</taxon>
        <taxon>Eurotiomycetes</taxon>
        <taxon>Chaetothyriomycetidae</taxon>
        <taxon>Chaetothyriales</taxon>
        <taxon>Cyphellophoraceae</taxon>
        <taxon>Cyphellophora</taxon>
    </lineage>
</organism>
<keyword evidence="5" id="KW-1185">Reference proteome</keyword>
<feature type="region of interest" description="Disordered" evidence="1">
    <location>
        <begin position="333"/>
        <end position="364"/>
    </location>
</feature>
<name>A0A0N1P1Z1_9EURO</name>
<dbReference type="VEuPathDB" id="FungiDB:AB675_8553"/>
<proteinExistence type="predicted"/>
<evidence type="ECO:0000256" key="1">
    <source>
        <dbReference type="SAM" id="MobiDB-lite"/>
    </source>
</evidence>
<dbReference type="CDD" id="cd00299">
    <property type="entry name" value="GST_C_family"/>
    <property type="match status" value="1"/>
</dbReference>
<dbReference type="InterPro" id="IPR058268">
    <property type="entry name" value="DUF7962"/>
</dbReference>
<dbReference type="SUPFAM" id="SSF52833">
    <property type="entry name" value="Thioredoxin-like"/>
    <property type="match status" value="1"/>
</dbReference>
<evidence type="ECO:0000259" key="2">
    <source>
        <dbReference type="PROSITE" id="PS50404"/>
    </source>
</evidence>
<accession>A0A0N1P1Z1</accession>
<dbReference type="EMBL" id="LFJN01000003">
    <property type="protein sequence ID" value="KPI44594.1"/>
    <property type="molecule type" value="Genomic_DNA"/>
</dbReference>
<dbReference type="STRING" id="1664694.A0A0N1P1Z1"/>
<evidence type="ECO:0000313" key="5">
    <source>
        <dbReference type="Proteomes" id="UP000038010"/>
    </source>
</evidence>
<sequence>MSRPTPEVTLFHYPFSPWSQKITLYLALRQIPYISCEQPVTLPRPDLKKRLGVNYRRIPVMSIGRDIYCDTLIMLEKLEELFPYKDGEVPRKGKDGNSRALEKLLEKWTDVVVFKYAADAIPTSLEAIRDKNFIDDRTELWGRDWAVSNQDALRPAALVSLRANVDFLEHELLEDGRDWILGGKEMTLADIHAAWIFVWLSEMPGALPEDVFGKGVYPKVHAWYQRYSKDREAALKNMESSGLRKEEDAKVAIPRILKGPFGDKEPKVDELDPTGLKRGEQVRAYPTDTGFNHKDVGRLVGLTTQEAVISSEGEGGVEVRIHHPRWQFRVEPVRGGDVNGAHGEGLSREETHLISEGSYVGSRE</sequence>
<dbReference type="InterPro" id="IPR036249">
    <property type="entry name" value="Thioredoxin-like_sf"/>
</dbReference>
<dbReference type="OrthoDB" id="202840at2759"/>
<dbReference type="GeneID" id="28740887"/>
<dbReference type="InterPro" id="IPR010987">
    <property type="entry name" value="Glutathione-S-Trfase_C-like"/>
</dbReference>
<dbReference type="Pfam" id="PF13417">
    <property type="entry name" value="GST_N_3"/>
    <property type="match status" value="1"/>
</dbReference>
<dbReference type="Pfam" id="PF25907">
    <property type="entry name" value="DUF7962"/>
    <property type="match status" value="1"/>
</dbReference>
<dbReference type="PROSITE" id="PS50404">
    <property type="entry name" value="GST_NTER"/>
    <property type="match status" value="1"/>
</dbReference>
<dbReference type="CDD" id="cd00570">
    <property type="entry name" value="GST_N_family"/>
    <property type="match status" value="1"/>
</dbReference>
<dbReference type="Proteomes" id="UP000038010">
    <property type="component" value="Unassembled WGS sequence"/>
</dbReference>